<dbReference type="STRING" id="1246581.A0A2H9TGZ8"/>
<dbReference type="AlphaFoldDB" id="A0A2H9TGZ8"/>
<comment type="caution">
    <text evidence="4">The sequence shown here is derived from an EMBL/GenBank/DDBJ whole genome shotgun (WGS) entry which is preliminary data.</text>
</comment>
<protein>
    <recommendedName>
        <fullName evidence="3">Micro-fibrillar-associated protein 1 C-terminal domain-containing protein</fullName>
    </recommendedName>
</protein>
<keyword evidence="5" id="KW-1185">Reference proteome</keyword>
<dbReference type="PANTHER" id="PTHR15327">
    <property type="entry name" value="MICROFIBRIL-ASSOCIATED PROTEIN"/>
    <property type="match status" value="1"/>
</dbReference>
<evidence type="ECO:0000313" key="4">
    <source>
        <dbReference type="EMBL" id="PJF16890.1"/>
    </source>
</evidence>
<evidence type="ECO:0000256" key="2">
    <source>
        <dbReference type="SAM" id="MobiDB-lite"/>
    </source>
</evidence>
<feature type="coiled-coil region" evidence="1">
    <location>
        <begin position="200"/>
        <end position="237"/>
    </location>
</feature>
<dbReference type="InterPro" id="IPR009730">
    <property type="entry name" value="MFAP1_C"/>
</dbReference>
<evidence type="ECO:0000256" key="1">
    <source>
        <dbReference type="SAM" id="Coils"/>
    </source>
</evidence>
<keyword evidence="1" id="KW-0175">Coiled coil</keyword>
<organism evidence="4 5">
    <name type="scientific">Paramicrosporidium saccamoebae</name>
    <dbReference type="NCBI Taxonomy" id="1246581"/>
    <lineage>
        <taxon>Eukaryota</taxon>
        <taxon>Fungi</taxon>
        <taxon>Fungi incertae sedis</taxon>
        <taxon>Cryptomycota</taxon>
        <taxon>Cryptomycota incertae sedis</taxon>
        <taxon>Paramicrosporidium</taxon>
    </lineage>
</organism>
<feature type="compositionally biased region" description="Low complexity" evidence="2">
    <location>
        <begin position="13"/>
        <end position="26"/>
    </location>
</feature>
<evidence type="ECO:0000313" key="5">
    <source>
        <dbReference type="Proteomes" id="UP000240830"/>
    </source>
</evidence>
<evidence type="ECO:0000259" key="3">
    <source>
        <dbReference type="Pfam" id="PF06991"/>
    </source>
</evidence>
<feature type="region of interest" description="Disordered" evidence="2">
    <location>
        <begin position="1"/>
        <end position="26"/>
    </location>
</feature>
<dbReference type="InterPro" id="IPR033194">
    <property type="entry name" value="MFAP1"/>
</dbReference>
<proteinExistence type="predicted"/>
<gene>
    <name evidence="4" type="ORF">PSACC_03302</name>
</gene>
<feature type="compositionally biased region" description="Basic and acidic residues" evidence="2">
    <location>
        <begin position="68"/>
        <end position="79"/>
    </location>
</feature>
<dbReference type="Proteomes" id="UP000240830">
    <property type="component" value="Unassembled WGS sequence"/>
</dbReference>
<dbReference type="EMBL" id="MTSL01000205">
    <property type="protein sequence ID" value="PJF16890.1"/>
    <property type="molecule type" value="Genomic_DNA"/>
</dbReference>
<feature type="domain" description="Micro-fibrillar-associated protein 1 C-terminal" evidence="3">
    <location>
        <begin position="100"/>
        <end position="312"/>
    </location>
</feature>
<feature type="compositionally biased region" description="Acidic residues" evidence="2">
    <location>
        <begin position="93"/>
        <end position="104"/>
    </location>
</feature>
<feature type="region of interest" description="Disordered" evidence="2">
    <location>
        <begin position="68"/>
        <end position="109"/>
    </location>
</feature>
<sequence length="351" mass="41825">MSDARLQRLNALSAAKKTSTPATTTTRRTKIVAQVLYSVATKEKTEQKVDDQLVLRQQMKELALQRRLEEEQKQREETLMQKLLPEPTKEQEESWDEEESDDEGPSPLPLLRPVFVTRDMRHNVPAEEDVAKERKQNQLERQKEAHELLVEHVRREYKASVETKDDLEASNFDPDTVDDSDNVNIEEELQSWKLRELLRVKRDREERERWERDKMELERIRNMTEEERRQLDEEKMKEWMEQPQSQMRFMQKYYHKGAFFIDDDNKLLQRDYAQPTGEDASANREILPEVKQVRDFGKKGRTKWTHLVGEDTTAFDYGWGQRKNEMNYKMVSKMSGMKGHLDNPSKRSKHK</sequence>
<dbReference type="OrthoDB" id="1111734at2759"/>
<accession>A0A2H9TGZ8</accession>
<dbReference type="Pfam" id="PF06991">
    <property type="entry name" value="MFAP1"/>
    <property type="match status" value="1"/>
</dbReference>
<name>A0A2H9TGZ8_9FUNG</name>
<reference evidence="4 5" key="1">
    <citation type="submission" date="2016-10" db="EMBL/GenBank/DDBJ databases">
        <title>The genome of Paramicrosporidium saccamoebae is the missing link in understanding Cryptomycota and Microsporidia evolution.</title>
        <authorList>
            <person name="Quandt C.A."/>
            <person name="Beaudet D."/>
            <person name="Corsaro D."/>
            <person name="Michel R."/>
            <person name="Corradi N."/>
            <person name="James T."/>
        </authorList>
    </citation>
    <scope>NUCLEOTIDE SEQUENCE [LARGE SCALE GENOMIC DNA]</scope>
    <source>
        <strain evidence="4 5">KSL3</strain>
    </source>
</reference>